<name>A0A5B7K6G3_PORTR</name>
<protein>
    <submittedName>
        <fullName evidence="2">Uncharacterized protein</fullName>
    </submittedName>
</protein>
<feature type="region of interest" description="Disordered" evidence="1">
    <location>
        <begin position="1"/>
        <end position="20"/>
    </location>
</feature>
<dbReference type="Proteomes" id="UP000324222">
    <property type="component" value="Unassembled WGS sequence"/>
</dbReference>
<reference evidence="2 3" key="1">
    <citation type="submission" date="2019-05" db="EMBL/GenBank/DDBJ databases">
        <title>Another draft genome of Portunus trituberculatus and its Hox gene families provides insights of decapod evolution.</title>
        <authorList>
            <person name="Jeong J.-H."/>
            <person name="Song I."/>
            <person name="Kim S."/>
            <person name="Choi T."/>
            <person name="Kim D."/>
            <person name="Ryu S."/>
            <person name="Kim W."/>
        </authorList>
    </citation>
    <scope>NUCLEOTIDE SEQUENCE [LARGE SCALE GENOMIC DNA]</scope>
    <source>
        <tissue evidence="2">Muscle</tissue>
    </source>
</reference>
<proteinExistence type="predicted"/>
<sequence length="66" mass="7312">MCHNWALDGHLPAHLRPPTPPPLAFTTILITSTKLQRPPPRHETDKAFPGHRNSTQHCGPCSSPWG</sequence>
<comment type="caution">
    <text evidence="2">The sequence shown here is derived from an EMBL/GenBank/DDBJ whole genome shotgun (WGS) entry which is preliminary data.</text>
</comment>
<evidence type="ECO:0000313" key="3">
    <source>
        <dbReference type="Proteomes" id="UP000324222"/>
    </source>
</evidence>
<organism evidence="2 3">
    <name type="scientific">Portunus trituberculatus</name>
    <name type="common">Swimming crab</name>
    <name type="synonym">Neptunus trituberculatus</name>
    <dbReference type="NCBI Taxonomy" id="210409"/>
    <lineage>
        <taxon>Eukaryota</taxon>
        <taxon>Metazoa</taxon>
        <taxon>Ecdysozoa</taxon>
        <taxon>Arthropoda</taxon>
        <taxon>Crustacea</taxon>
        <taxon>Multicrustacea</taxon>
        <taxon>Malacostraca</taxon>
        <taxon>Eumalacostraca</taxon>
        <taxon>Eucarida</taxon>
        <taxon>Decapoda</taxon>
        <taxon>Pleocyemata</taxon>
        <taxon>Brachyura</taxon>
        <taxon>Eubrachyura</taxon>
        <taxon>Portunoidea</taxon>
        <taxon>Portunidae</taxon>
        <taxon>Portuninae</taxon>
        <taxon>Portunus</taxon>
    </lineage>
</organism>
<dbReference type="EMBL" id="VSRR010141857">
    <property type="protein sequence ID" value="MPD04601.1"/>
    <property type="molecule type" value="Genomic_DNA"/>
</dbReference>
<accession>A0A5B7K6G3</accession>
<evidence type="ECO:0000256" key="1">
    <source>
        <dbReference type="SAM" id="MobiDB-lite"/>
    </source>
</evidence>
<feature type="region of interest" description="Disordered" evidence="1">
    <location>
        <begin position="33"/>
        <end position="66"/>
    </location>
</feature>
<evidence type="ECO:0000313" key="2">
    <source>
        <dbReference type="EMBL" id="MPD04601.1"/>
    </source>
</evidence>
<gene>
    <name evidence="2" type="ORF">E2C01_100297</name>
</gene>
<dbReference type="AlphaFoldDB" id="A0A5B7K6G3"/>
<keyword evidence="3" id="KW-1185">Reference proteome</keyword>